<dbReference type="EMBL" id="BARS01038614">
    <property type="protein sequence ID" value="GAG24624.1"/>
    <property type="molecule type" value="Genomic_DNA"/>
</dbReference>
<gene>
    <name evidence="1" type="ORF">S01H1_59067</name>
</gene>
<organism evidence="1">
    <name type="scientific">marine sediment metagenome</name>
    <dbReference type="NCBI Taxonomy" id="412755"/>
    <lineage>
        <taxon>unclassified sequences</taxon>
        <taxon>metagenomes</taxon>
        <taxon>ecological metagenomes</taxon>
    </lineage>
</organism>
<comment type="caution">
    <text evidence="1">The sequence shown here is derived from an EMBL/GenBank/DDBJ whole genome shotgun (WGS) entry which is preliminary data.</text>
</comment>
<protein>
    <submittedName>
        <fullName evidence="1">Uncharacterized protein</fullName>
    </submittedName>
</protein>
<evidence type="ECO:0000313" key="1">
    <source>
        <dbReference type="EMBL" id="GAG24624.1"/>
    </source>
</evidence>
<dbReference type="AlphaFoldDB" id="X0W1F7"/>
<reference evidence="1" key="1">
    <citation type="journal article" date="2014" name="Front. Microbiol.">
        <title>High frequency of phylogenetically diverse reductive dehalogenase-homologous genes in deep subseafloor sedimentary metagenomes.</title>
        <authorList>
            <person name="Kawai M."/>
            <person name="Futagami T."/>
            <person name="Toyoda A."/>
            <person name="Takaki Y."/>
            <person name="Nishi S."/>
            <person name="Hori S."/>
            <person name="Arai W."/>
            <person name="Tsubouchi T."/>
            <person name="Morono Y."/>
            <person name="Uchiyama I."/>
            <person name="Ito T."/>
            <person name="Fujiyama A."/>
            <person name="Inagaki F."/>
            <person name="Takami H."/>
        </authorList>
    </citation>
    <scope>NUCLEOTIDE SEQUENCE</scope>
    <source>
        <strain evidence="1">Expedition CK06-06</strain>
    </source>
</reference>
<proteinExistence type="predicted"/>
<sequence length="68" mass="8120">MKQRFRVIQIIYTGAKSQNQKDEKSLLKVRKKYCLEELRLGRNFVTTICDNEAKIFESQQLRFRVNAP</sequence>
<accession>X0W1F7</accession>
<name>X0W1F7_9ZZZZ</name>